<dbReference type="InParanoid" id="E1Z6E1"/>
<dbReference type="KEGG" id="cvr:CHLNCDRAFT_29935"/>
<evidence type="ECO:0008006" key="4">
    <source>
        <dbReference type="Google" id="ProtNLM"/>
    </source>
</evidence>
<dbReference type="eggNOG" id="ENOG502S9CT">
    <property type="taxonomic scope" value="Eukaryota"/>
</dbReference>
<keyword evidence="3" id="KW-1185">Reference proteome</keyword>
<dbReference type="OMA" id="PRTFWIE"/>
<evidence type="ECO:0000256" key="1">
    <source>
        <dbReference type="SAM" id="Phobius"/>
    </source>
</evidence>
<dbReference type="EMBL" id="GL433837">
    <property type="protein sequence ID" value="EFN58916.1"/>
    <property type="molecule type" value="Genomic_DNA"/>
</dbReference>
<evidence type="ECO:0000313" key="3">
    <source>
        <dbReference type="Proteomes" id="UP000008141"/>
    </source>
</evidence>
<reference evidence="2 3" key="1">
    <citation type="journal article" date="2010" name="Plant Cell">
        <title>The Chlorella variabilis NC64A genome reveals adaptation to photosymbiosis, coevolution with viruses, and cryptic sex.</title>
        <authorList>
            <person name="Blanc G."/>
            <person name="Duncan G."/>
            <person name="Agarkova I."/>
            <person name="Borodovsky M."/>
            <person name="Gurnon J."/>
            <person name="Kuo A."/>
            <person name="Lindquist E."/>
            <person name="Lucas S."/>
            <person name="Pangilinan J."/>
            <person name="Polle J."/>
            <person name="Salamov A."/>
            <person name="Terry A."/>
            <person name="Yamada T."/>
            <person name="Dunigan D.D."/>
            <person name="Grigoriev I.V."/>
            <person name="Claverie J.M."/>
            <person name="Van Etten J.L."/>
        </authorList>
    </citation>
    <scope>NUCLEOTIDE SEQUENCE [LARGE SCALE GENOMIC DNA]</scope>
    <source>
        <strain evidence="2 3">NC64A</strain>
    </source>
</reference>
<dbReference type="RefSeq" id="XP_005851018.1">
    <property type="nucleotide sequence ID" value="XM_005850956.1"/>
</dbReference>
<dbReference type="STRING" id="554065.E1Z6E1"/>
<protein>
    <recommendedName>
        <fullName evidence="4">TPM domain-containing protein</fullName>
    </recommendedName>
</protein>
<keyword evidence="1" id="KW-0472">Membrane</keyword>
<keyword evidence="1" id="KW-1133">Transmembrane helix</keyword>
<gene>
    <name evidence="2" type="ORF">CHLNCDRAFT_29935</name>
</gene>
<feature type="transmembrane region" description="Helical" evidence="1">
    <location>
        <begin position="255"/>
        <end position="278"/>
    </location>
</feature>
<name>E1Z6E1_CHLVA</name>
<dbReference type="PANTHER" id="PTHR35514">
    <property type="entry name" value="THYLAKOID LUMENAL 15.0 KDA PROTEIN 2, CHLOROPLASTIC"/>
    <property type="match status" value="1"/>
</dbReference>
<dbReference type="PANTHER" id="PTHR35514:SF1">
    <property type="entry name" value="THYLAKOID LUMENAL 15.0 KDA PROTEIN 2, CHLOROPLASTIC"/>
    <property type="match status" value="1"/>
</dbReference>
<evidence type="ECO:0000313" key="2">
    <source>
        <dbReference type="EMBL" id="EFN58916.1"/>
    </source>
</evidence>
<dbReference type="AlphaFoldDB" id="E1Z6E1"/>
<dbReference type="GeneID" id="17357922"/>
<keyword evidence="1" id="KW-0812">Transmembrane</keyword>
<dbReference type="OrthoDB" id="417797at2759"/>
<proteinExistence type="predicted"/>
<feature type="transmembrane region" description="Helical" evidence="1">
    <location>
        <begin position="284"/>
        <end position="303"/>
    </location>
</feature>
<feature type="transmembrane region" description="Helical" evidence="1">
    <location>
        <begin position="224"/>
        <end position="243"/>
    </location>
</feature>
<sequence length="320" mass="33996">MLQTCPAPRASSLRPPVRAPRCHCTVSAACREAQPAGRQAPPLPPQGPSLLERLRGIALAGALSATLCLAPMAPGAHAQSSAVISNDTPVVDLARVVPAGRLEGLQQQLRDLESETGWRVRMLTRYGGDGPSVEQIRAGWKVDDKTVVVFVDPSSPNIMNFKFGRDVREVLRPQFFTELQGRYGNMFNVREQGESAAVLSMMDSLTGCLAQGGCFAVPGLSMDHYLFTLALSVAGGVVAGSAARLEPQGFVQRRGVWVLLFAPLWATLFINFGLGPVISRTSDIMPLLGNVAGFAAAAVAVGYQNKIAEATGLTVDEQDA</sequence>
<accession>E1Z6E1</accession>
<organism evidence="3">
    <name type="scientific">Chlorella variabilis</name>
    <name type="common">Green alga</name>
    <dbReference type="NCBI Taxonomy" id="554065"/>
    <lineage>
        <taxon>Eukaryota</taxon>
        <taxon>Viridiplantae</taxon>
        <taxon>Chlorophyta</taxon>
        <taxon>core chlorophytes</taxon>
        <taxon>Trebouxiophyceae</taxon>
        <taxon>Chlorellales</taxon>
        <taxon>Chlorellaceae</taxon>
        <taxon>Chlorella clade</taxon>
        <taxon>Chlorella</taxon>
    </lineage>
</organism>
<dbReference type="Proteomes" id="UP000008141">
    <property type="component" value="Unassembled WGS sequence"/>
</dbReference>